<feature type="signal peptide" evidence="1">
    <location>
        <begin position="1"/>
        <end position="26"/>
    </location>
</feature>
<dbReference type="PROSITE" id="PS51257">
    <property type="entry name" value="PROKAR_LIPOPROTEIN"/>
    <property type="match status" value="1"/>
</dbReference>
<dbReference type="Proteomes" id="UP000262939">
    <property type="component" value="Unassembled WGS sequence"/>
</dbReference>
<evidence type="ECO:0000256" key="1">
    <source>
        <dbReference type="SAM" id="SignalP"/>
    </source>
</evidence>
<feature type="domain" description="Spore germination GerD central core" evidence="2">
    <location>
        <begin position="66"/>
        <end position="178"/>
    </location>
</feature>
<gene>
    <name evidence="3" type="ORF">D0466_18375</name>
</gene>
<evidence type="ECO:0000313" key="3">
    <source>
        <dbReference type="EMBL" id="RFU61448.1"/>
    </source>
</evidence>
<sequence>MRSRVILFLFSMLCLVITGCTQNGQAAERVDYDETKKMVVDILKTDDGKKAIQDIMSEDGMKQQFIMDQKIVSDTIEKTITSDKGKQFWQKAFSDPKFAAAYANSMRDAHEQLIKDLTKDPQYRSMIMEIMRDPSVQREFDALFKSKEMREMSKTTLIETMDSPVVKDKIADILLKAAAAMPEKGGQGQQQGGG</sequence>
<protein>
    <submittedName>
        <fullName evidence="3">Spore gernimation protein GerD</fullName>
    </submittedName>
</protein>
<keyword evidence="4" id="KW-1185">Reference proteome</keyword>
<organism evidence="3 4">
    <name type="scientific">Peribacillus glennii</name>
    <dbReference type="NCBI Taxonomy" id="2303991"/>
    <lineage>
        <taxon>Bacteria</taxon>
        <taxon>Bacillati</taxon>
        <taxon>Bacillota</taxon>
        <taxon>Bacilli</taxon>
        <taxon>Bacillales</taxon>
        <taxon>Bacillaceae</taxon>
        <taxon>Peribacillus</taxon>
    </lineage>
</organism>
<feature type="chain" id="PRO_5017019196" evidence="1">
    <location>
        <begin position="27"/>
        <end position="194"/>
    </location>
</feature>
<dbReference type="InterPro" id="IPR041262">
    <property type="entry name" value="GerD_central"/>
</dbReference>
<proteinExistence type="predicted"/>
<dbReference type="RefSeq" id="WP_117323995.1">
    <property type="nucleotide sequence ID" value="NZ_QVTD01000015.1"/>
</dbReference>
<keyword evidence="1" id="KW-0732">Signal</keyword>
<comment type="caution">
    <text evidence="3">The sequence shown here is derived from an EMBL/GenBank/DDBJ whole genome shotgun (WGS) entry which is preliminary data.</text>
</comment>
<dbReference type="NCBIfam" id="NF040801">
    <property type="entry name" value="spore_GerD"/>
    <property type="match status" value="1"/>
</dbReference>
<dbReference type="Pfam" id="PF17898">
    <property type="entry name" value="GerD"/>
    <property type="match status" value="1"/>
</dbReference>
<dbReference type="OrthoDB" id="2375836at2"/>
<name>A0A372L8Q7_9BACI</name>
<dbReference type="EMBL" id="QVTD01000015">
    <property type="protein sequence ID" value="RFU61448.1"/>
    <property type="molecule type" value="Genomic_DNA"/>
</dbReference>
<evidence type="ECO:0000313" key="4">
    <source>
        <dbReference type="Proteomes" id="UP000262939"/>
    </source>
</evidence>
<reference evidence="3 4" key="1">
    <citation type="submission" date="2018-08" db="EMBL/GenBank/DDBJ databases">
        <title>Bacillus chawlae sp. nov., Bacillus glennii sp. nov., and Bacillus saganii sp. nov. Isolated from the Vehicle Assembly Building at Kennedy Space Center where the Viking Spacecraft were Assembled.</title>
        <authorList>
            <person name="Seuylemezian A."/>
            <person name="Vaishampayan P."/>
        </authorList>
    </citation>
    <scope>NUCLEOTIDE SEQUENCE [LARGE SCALE GENOMIC DNA]</scope>
    <source>
        <strain evidence="3 4">V44-8</strain>
    </source>
</reference>
<evidence type="ECO:0000259" key="2">
    <source>
        <dbReference type="Pfam" id="PF17898"/>
    </source>
</evidence>
<accession>A0A372L8Q7</accession>
<dbReference type="AlphaFoldDB" id="A0A372L8Q7"/>